<dbReference type="PROSITE" id="PS00723">
    <property type="entry name" value="POLYPRENYL_SYNTHASE_1"/>
    <property type="match status" value="1"/>
</dbReference>
<comment type="caution">
    <text evidence="7">The sequence shown here is derived from an EMBL/GenBank/DDBJ whole genome shotgun (WGS) entry which is preliminary data.</text>
</comment>
<evidence type="ECO:0000313" key="7">
    <source>
        <dbReference type="EMBL" id="MBU8542840.1"/>
    </source>
</evidence>
<keyword evidence="8" id="KW-1185">Reference proteome</keyword>
<dbReference type="PANTHER" id="PTHR43281:SF1">
    <property type="entry name" value="FARNESYL DIPHOSPHATE SYNTHASE"/>
    <property type="match status" value="1"/>
</dbReference>
<keyword evidence="5" id="KW-0460">Magnesium</keyword>
<evidence type="ECO:0000256" key="4">
    <source>
        <dbReference type="ARBA" id="ARBA00022723"/>
    </source>
</evidence>
<dbReference type="EMBL" id="JAERQM010000001">
    <property type="protein sequence ID" value="MBU8542840.1"/>
    <property type="molecule type" value="Genomic_DNA"/>
</dbReference>
<dbReference type="PROSITE" id="PS00444">
    <property type="entry name" value="POLYPRENYL_SYNTHASE_2"/>
    <property type="match status" value="1"/>
</dbReference>
<name>A0ABS6H2F0_9PROT</name>
<reference evidence="7 8" key="1">
    <citation type="submission" date="2021-01" db="EMBL/GenBank/DDBJ databases">
        <title>Roseomonas sp. nov, a bacterium isolated from an oil production mixture in Yumen Oilfield.</title>
        <authorList>
            <person name="Wu D."/>
        </authorList>
    </citation>
    <scope>NUCLEOTIDE SEQUENCE [LARGE SCALE GENOMIC DNA]</scope>
    <source>
        <strain evidence="7 8">ROY-5-3</strain>
    </source>
</reference>
<keyword evidence="4" id="KW-0479">Metal-binding</keyword>
<keyword evidence="3" id="KW-0808">Transferase</keyword>
<evidence type="ECO:0000256" key="1">
    <source>
        <dbReference type="ARBA" id="ARBA00001946"/>
    </source>
</evidence>
<evidence type="ECO:0000313" key="8">
    <source>
        <dbReference type="Proteomes" id="UP000689967"/>
    </source>
</evidence>
<gene>
    <name evidence="7" type="ORF">JJQ90_03950</name>
</gene>
<evidence type="ECO:0000256" key="5">
    <source>
        <dbReference type="ARBA" id="ARBA00022842"/>
    </source>
</evidence>
<dbReference type="RefSeq" id="WP_216873133.1">
    <property type="nucleotide sequence ID" value="NZ_JAERQM010000001.1"/>
</dbReference>
<dbReference type="CDD" id="cd00685">
    <property type="entry name" value="Trans_IPPS_HT"/>
    <property type="match status" value="1"/>
</dbReference>
<dbReference type="Proteomes" id="UP000689967">
    <property type="component" value="Unassembled WGS sequence"/>
</dbReference>
<evidence type="ECO:0000256" key="2">
    <source>
        <dbReference type="ARBA" id="ARBA00006706"/>
    </source>
</evidence>
<comment type="cofactor">
    <cofactor evidence="1">
        <name>Mg(2+)</name>
        <dbReference type="ChEBI" id="CHEBI:18420"/>
    </cofactor>
</comment>
<dbReference type="PANTHER" id="PTHR43281">
    <property type="entry name" value="FARNESYL DIPHOSPHATE SYNTHASE"/>
    <property type="match status" value="1"/>
</dbReference>
<evidence type="ECO:0000256" key="6">
    <source>
        <dbReference type="ARBA" id="ARBA00023229"/>
    </source>
</evidence>
<proteinExistence type="inferred from homology"/>
<keyword evidence="6" id="KW-0414">Isoprene biosynthesis</keyword>
<evidence type="ECO:0000256" key="3">
    <source>
        <dbReference type="ARBA" id="ARBA00022679"/>
    </source>
</evidence>
<protein>
    <submittedName>
        <fullName evidence="7">Polyprenyl synthetase family protein</fullName>
    </submittedName>
</protein>
<dbReference type="Pfam" id="PF00348">
    <property type="entry name" value="polyprenyl_synt"/>
    <property type="match status" value="1"/>
</dbReference>
<accession>A0ABS6H2F0</accession>
<organism evidence="7 8">
    <name type="scientific">Falsiroseomonas oleicola</name>
    <dbReference type="NCBI Taxonomy" id="2801474"/>
    <lineage>
        <taxon>Bacteria</taxon>
        <taxon>Pseudomonadati</taxon>
        <taxon>Pseudomonadota</taxon>
        <taxon>Alphaproteobacteria</taxon>
        <taxon>Acetobacterales</taxon>
        <taxon>Roseomonadaceae</taxon>
        <taxon>Falsiroseomonas</taxon>
    </lineage>
</organism>
<dbReference type="InterPro" id="IPR000092">
    <property type="entry name" value="Polyprenyl_synt"/>
</dbReference>
<dbReference type="InterPro" id="IPR033749">
    <property type="entry name" value="Polyprenyl_synt_CS"/>
</dbReference>
<dbReference type="SFLD" id="SFLDS00005">
    <property type="entry name" value="Isoprenoid_Synthase_Type_I"/>
    <property type="match status" value="1"/>
</dbReference>
<sequence>MDAVSRIESSLADAVLYAEAAGAPPRLAAALRHAVFPRGGRIRPRLTLAVAAACGDDRPALSSAAAAAIELLHCASLVHDDLPCFDDAATRRGKPSVHRAFGEPLAVLAGDALIVLAFQTLARAAPAAPERLGPLLLTVGDGVGVPFGIVAGQAWECEPRADLSEYQRQKTGSLFAAATIAGATAAGHAEPDSWRLLGDRLGEAYQVADDLRDAVEDAETLGKPVGVDKALGRPSAVAEFGLEGAVARLRALSDQAVAAVPPCRGQAALRGLMLAEVKRLVPQKLATMAA</sequence>
<comment type="similarity">
    <text evidence="2">Belongs to the FPP/GGPP synthase family.</text>
</comment>